<dbReference type="InterPro" id="IPR011257">
    <property type="entry name" value="DNA_glycosylase"/>
</dbReference>
<dbReference type="Gene3D" id="1.10.1670.10">
    <property type="entry name" value="Helix-hairpin-Helix base-excision DNA repair enzymes (C-terminal)"/>
    <property type="match status" value="1"/>
</dbReference>
<keyword evidence="4" id="KW-0234">DNA repair</keyword>
<keyword evidence="8" id="KW-1185">Reference proteome</keyword>
<comment type="catalytic activity">
    <reaction evidence="1">
        <text>Hydrolysis of alkylated DNA, releasing 3-methyladenine, 3-methylguanine, 7-methylguanine and 7-methyladenine.</text>
        <dbReference type="EC" id="3.2.2.21"/>
    </reaction>
</comment>
<evidence type="ECO:0000256" key="2">
    <source>
        <dbReference type="ARBA" id="ARBA00012000"/>
    </source>
</evidence>
<dbReference type="GO" id="GO:0006285">
    <property type="term" value="P:base-excision repair, AP site formation"/>
    <property type="evidence" value="ECO:0007669"/>
    <property type="project" value="TreeGrafter"/>
</dbReference>
<gene>
    <name evidence="7" type="ORF">FAZ98_14235</name>
</gene>
<reference evidence="7 8" key="1">
    <citation type="submission" date="2019-12" db="EMBL/GenBank/DDBJ databases">
        <title>Paraburkholderia acidiphila 7Q-K02 sp. nov and Paraburkholderia acidisoli DHF22 sp. nov., two strains isolated from forest soil.</title>
        <authorList>
            <person name="Gao Z."/>
            <person name="Qiu L."/>
        </authorList>
    </citation>
    <scope>NUCLEOTIDE SEQUENCE [LARGE SCALE GENOMIC DNA]</scope>
    <source>
        <strain evidence="7 8">DHF22</strain>
    </source>
</reference>
<dbReference type="Pfam" id="PF06029">
    <property type="entry name" value="AlkA_N"/>
    <property type="match status" value="1"/>
</dbReference>
<dbReference type="Gene3D" id="3.30.310.20">
    <property type="entry name" value="DNA-3-methyladenine glycosylase AlkA, N-terminal domain"/>
    <property type="match status" value="1"/>
</dbReference>
<protein>
    <recommendedName>
        <fullName evidence="2">DNA-3-methyladenine glycosylase II</fullName>
        <ecNumber evidence="2">3.2.2.21</ecNumber>
    </recommendedName>
</protein>
<evidence type="ECO:0000256" key="3">
    <source>
        <dbReference type="ARBA" id="ARBA00022763"/>
    </source>
</evidence>
<feature type="domain" description="DNA-3-methyladenine glycosylase AlkA N-terminal" evidence="6">
    <location>
        <begin position="9"/>
        <end position="126"/>
    </location>
</feature>
<dbReference type="GO" id="GO:0006307">
    <property type="term" value="P:DNA alkylation repair"/>
    <property type="evidence" value="ECO:0007669"/>
    <property type="project" value="TreeGrafter"/>
</dbReference>
<evidence type="ECO:0000256" key="1">
    <source>
        <dbReference type="ARBA" id="ARBA00000086"/>
    </source>
</evidence>
<dbReference type="GO" id="GO:0008725">
    <property type="term" value="F:DNA-3-methyladenine glycosylase activity"/>
    <property type="evidence" value="ECO:0007669"/>
    <property type="project" value="TreeGrafter"/>
</dbReference>
<dbReference type="OrthoDB" id="9811249at2"/>
<dbReference type="SMART" id="SM01009">
    <property type="entry name" value="AlkA_N"/>
    <property type="match status" value="1"/>
</dbReference>
<dbReference type="SUPFAM" id="SSF55945">
    <property type="entry name" value="TATA-box binding protein-like"/>
    <property type="match status" value="1"/>
</dbReference>
<dbReference type="GO" id="GO:0005737">
    <property type="term" value="C:cytoplasm"/>
    <property type="evidence" value="ECO:0007669"/>
    <property type="project" value="TreeGrafter"/>
</dbReference>
<evidence type="ECO:0000256" key="4">
    <source>
        <dbReference type="ARBA" id="ARBA00023204"/>
    </source>
</evidence>
<organism evidence="7 8">
    <name type="scientific">Paraburkholderia acidisoli</name>
    <dbReference type="NCBI Taxonomy" id="2571748"/>
    <lineage>
        <taxon>Bacteria</taxon>
        <taxon>Pseudomonadati</taxon>
        <taxon>Pseudomonadota</taxon>
        <taxon>Betaproteobacteria</taxon>
        <taxon>Burkholderiales</taxon>
        <taxon>Burkholderiaceae</taxon>
        <taxon>Paraburkholderia</taxon>
    </lineage>
</organism>
<dbReference type="KEGG" id="pacs:FAZ98_14235"/>
<name>A0A7Z2GJM1_9BURK</name>
<dbReference type="PANTHER" id="PTHR43003:SF13">
    <property type="entry name" value="DNA-3-METHYLADENINE GLYCOSYLASE 2"/>
    <property type="match status" value="1"/>
</dbReference>
<dbReference type="EMBL" id="CP046913">
    <property type="protein sequence ID" value="QGZ63002.1"/>
    <property type="molecule type" value="Genomic_DNA"/>
</dbReference>
<dbReference type="GO" id="GO:0032993">
    <property type="term" value="C:protein-DNA complex"/>
    <property type="evidence" value="ECO:0007669"/>
    <property type="project" value="TreeGrafter"/>
</dbReference>
<dbReference type="InterPro" id="IPR010316">
    <property type="entry name" value="AlkA_N"/>
</dbReference>
<sequence>MRPASQHATLELPFRAPYDWPRVLRFFRGRAIPGVEAVEDDAWLRAIEFAGASGTLAVRRHARKRCLVVEIDGPVSAHAHALAAPLSRMFDLQTDPAAVAAQLATDPWLAPLVEAAPGLRVPGAWSGFELVVRAIVGQQVSVKAATTIVGRLVTRVGERIESHPHALTAWRFPTPAALAAADLAGIGMPGKRVAALQGFAQAVASGAVTIERSHAAVDAGQPRAQRRSGRTDVRAASAVQKDDLDAMRAALLALPGIGPWTVEYVAMRAWRDPNAWPATDLVLMQAIVARDPALVRPTQQRARTDTWQPFRAYAAMHLWNEIADRAGAARGG</sequence>
<evidence type="ECO:0000313" key="8">
    <source>
        <dbReference type="Proteomes" id="UP000433577"/>
    </source>
</evidence>
<dbReference type="SMART" id="SM00478">
    <property type="entry name" value="ENDO3c"/>
    <property type="match status" value="1"/>
</dbReference>
<dbReference type="InterPro" id="IPR037046">
    <property type="entry name" value="AlkA_N_sf"/>
</dbReference>
<dbReference type="Gene3D" id="1.10.340.30">
    <property type="entry name" value="Hypothetical protein, domain 2"/>
    <property type="match status" value="1"/>
</dbReference>
<dbReference type="InterPro" id="IPR051912">
    <property type="entry name" value="Alkylbase_DNA_Glycosylase/TA"/>
</dbReference>
<evidence type="ECO:0000313" key="7">
    <source>
        <dbReference type="EMBL" id="QGZ63002.1"/>
    </source>
</evidence>
<dbReference type="RefSeq" id="WP_158951996.1">
    <property type="nucleotide sequence ID" value="NZ_CP046913.1"/>
</dbReference>
<keyword evidence="3" id="KW-0227">DNA damage</keyword>
<proteinExistence type="predicted"/>
<dbReference type="GO" id="GO:0043916">
    <property type="term" value="F:DNA-7-methylguanine glycosylase activity"/>
    <property type="evidence" value="ECO:0007669"/>
    <property type="project" value="TreeGrafter"/>
</dbReference>
<dbReference type="PANTHER" id="PTHR43003">
    <property type="entry name" value="DNA-3-METHYLADENINE GLYCOSYLASE"/>
    <property type="match status" value="1"/>
</dbReference>
<evidence type="ECO:0000259" key="6">
    <source>
        <dbReference type="SMART" id="SM01009"/>
    </source>
</evidence>
<evidence type="ECO:0000259" key="5">
    <source>
        <dbReference type="SMART" id="SM00478"/>
    </source>
</evidence>
<dbReference type="InterPro" id="IPR003265">
    <property type="entry name" value="HhH-GPD_domain"/>
</dbReference>
<accession>A0A7Z2GJM1</accession>
<dbReference type="EC" id="3.2.2.21" evidence="2"/>
<dbReference type="Pfam" id="PF00730">
    <property type="entry name" value="HhH-GPD"/>
    <property type="match status" value="1"/>
</dbReference>
<dbReference type="InterPro" id="IPR023170">
    <property type="entry name" value="HhH_base_excis_C"/>
</dbReference>
<dbReference type="GO" id="GO:0032131">
    <property type="term" value="F:alkylated DNA binding"/>
    <property type="evidence" value="ECO:0007669"/>
    <property type="project" value="TreeGrafter"/>
</dbReference>
<dbReference type="SUPFAM" id="SSF48150">
    <property type="entry name" value="DNA-glycosylase"/>
    <property type="match status" value="1"/>
</dbReference>
<dbReference type="Proteomes" id="UP000433577">
    <property type="component" value="Chromosome 1"/>
</dbReference>
<dbReference type="AlphaFoldDB" id="A0A7Z2GJM1"/>
<feature type="domain" description="HhH-GPD" evidence="5">
    <location>
        <begin position="136"/>
        <end position="325"/>
    </location>
</feature>